<comment type="subcellular location">
    <subcellularLocation>
        <location evidence="1 9">Membrane</location>
        <topology evidence="1 9">Single-pass type II membrane protein</topology>
    </subcellularLocation>
</comment>
<keyword evidence="6 9" id="KW-0472">Membrane</keyword>
<evidence type="ECO:0000256" key="3">
    <source>
        <dbReference type="ARBA" id="ARBA00022692"/>
    </source>
</evidence>
<dbReference type="Gene3D" id="3.30.390.150">
    <property type="match status" value="1"/>
</dbReference>
<dbReference type="GO" id="GO:0042985">
    <property type="term" value="P:negative regulation of amyloid precursor protein biosynthetic process"/>
    <property type="evidence" value="ECO:0007669"/>
    <property type="project" value="TreeGrafter"/>
</dbReference>
<evidence type="ECO:0000256" key="2">
    <source>
        <dbReference type="ARBA" id="ARBA00006794"/>
    </source>
</evidence>
<evidence type="ECO:0000256" key="5">
    <source>
        <dbReference type="ARBA" id="ARBA00022989"/>
    </source>
</evidence>
<dbReference type="STRING" id="45882.A0A0V1DHK4"/>
<evidence type="ECO:0000256" key="1">
    <source>
        <dbReference type="ARBA" id="ARBA00004606"/>
    </source>
</evidence>
<keyword evidence="3 9" id="KW-0812">Transmembrane</keyword>
<feature type="domain" description="BRICHOS" evidence="10">
    <location>
        <begin position="174"/>
        <end position="272"/>
    </location>
</feature>
<dbReference type="GO" id="GO:0001540">
    <property type="term" value="F:amyloid-beta binding"/>
    <property type="evidence" value="ECO:0007669"/>
    <property type="project" value="TreeGrafter"/>
</dbReference>
<evidence type="ECO:0000256" key="7">
    <source>
        <dbReference type="ARBA" id="ARBA00023157"/>
    </source>
</evidence>
<evidence type="ECO:0000313" key="11">
    <source>
        <dbReference type="EMBL" id="KRY61086.1"/>
    </source>
</evidence>
<organism evidence="11 12">
    <name type="scientific">Trichinella britovi</name>
    <name type="common">Parasitic roundworm</name>
    <dbReference type="NCBI Taxonomy" id="45882"/>
    <lineage>
        <taxon>Eukaryota</taxon>
        <taxon>Metazoa</taxon>
        <taxon>Ecdysozoa</taxon>
        <taxon>Nematoda</taxon>
        <taxon>Enoplea</taxon>
        <taxon>Dorylaimia</taxon>
        <taxon>Trichinellida</taxon>
        <taxon>Trichinellidae</taxon>
        <taxon>Trichinella</taxon>
    </lineage>
</organism>
<feature type="transmembrane region" description="Helical" evidence="9">
    <location>
        <begin position="105"/>
        <end position="130"/>
    </location>
</feature>
<dbReference type="GO" id="GO:0005886">
    <property type="term" value="C:plasma membrane"/>
    <property type="evidence" value="ECO:0007669"/>
    <property type="project" value="UniProtKB-UniRule"/>
</dbReference>
<dbReference type="SMART" id="SM01039">
    <property type="entry name" value="BRICHOS"/>
    <property type="match status" value="1"/>
</dbReference>
<comment type="similarity">
    <text evidence="2 9">Belongs to the ITM2 family.</text>
</comment>
<keyword evidence="9" id="KW-1003">Cell membrane</keyword>
<reference evidence="11 12" key="1">
    <citation type="submission" date="2015-01" db="EMBL/GenBank/DDBJ databases">
        <title>Evolution of Trichinella species and genotypes.</title>
        <authorList>
            <person name="Korhonen P.K."/>
            <person name="Edoardo P."/>
            <person name="Giuseppe L.R."/>
            <person name="Gasser R.B."/>
        </authorList>
    </citation>
    <scope>NUCLEOTIDE SEQUENCE [LARGE SCALE GENOMIC DNA]</scope>
    <source>
        <strain evidence="11">ISS120</strain>
    </source>
</reference>
<proteinExistence type="inferred from homology"/>
<comment type="caution">
    <text evidence="11">The sequence shown here is derived from an EMBL/GenBank/DDBJ whole genome shotgun (WGS) entry which is preliminary data.</text>
</comment>
<sequence length="314" mass="36137">LRSVDEHLRFTCCGLCSVSLEILQRHHVTDFVELEMLSQLRRTDCCWYEIMTIPTKVEDQSKKAPLESDVVFQTDGTFNAEMPPSANLNHPILVSRYMAWRRARILYLVCLTSLILWLLLTTILGTLLLYRYMERRPMFSASCFTEIADTPYMLSQHVEVDKSGMVEKIDVPSFGMNRPAVVIHDFRKNLTMIKDLVGNKCFLKSLDYQRVAPPKNLIDFVSKLRDGYYEPKSSLIRENYRIHLPAVTAEQLAALASNSILEACVDLPTYYLVKVTPPSRRMRRSANPDCIHEPYSYFNGRDAVMTHNVILCAQ</sequence>
<accession>A0A0V1DHK4</accession>
<keyword evidence="4 9" id="KW-0735">Signal-anchor</keyword>
<protein>
    <recommendedName>
        <fullName evidence="9">Integral membrane protein 2</fullName>
    </recommendedName>
</protein>
<dbReference type="PANTHER" id="PTHR10962:SF1">
    <property type="entry name" value="INTEGRAL MEMBRANE PROTEIN 2"/>
    <property type="match status" value="1"/>
</dbReference>
<evidence type="ECO:0000259" key="10">
    <source>
        <dbReference type="PROSITE" id="PS50869"/>
    </source>
</evidence>
<dbReference type="Proteomes" id="UP000054653">
    <property type="component" value="Unassembled WGS sequence"/>
</dbReference>
<dbReference type="GO" id="GO:0070062">
    <property type="term" value="C:extracellular exosome"/>
    <property type="evidence" value="ECO:0007669"/>
    <property type="project" value="TreeGrafter"/>
</dbReference>
<dbReference type="OMA" id="AGNCNHI"/>
<evidence type="ECO:0000256" key="8">
    <source>
        <dbReference type="ARBA" id="ARBA00023180"/>
    </source>
</evidence>
<feature type="non-terminal residue" evidence="11">
    <location>
        <position position="1"/>
    </location>
</feature>
<dbReference type="Pfam" id="PF04089">
    <property type="entry name" value="BRICHOS"/>
    <property type="match status" value="1"/>
</dbReference>
<evidence type="ECO:0000256" key="4">
    <source>
        <dbReference type="ARBA" id="ARBA00022968"/>
    </source>
</evidence>
<evidence type="ECO:0000256" key="6">
    <source>
        <dbReference type="ARBA" id="ARBA00023136"/>
    </source>
</evidence>
<name>A0A0V1DHK4_TRIBR</name>
<evidence type="ECO:0000313" key="12">
    <source>
        <dbReference type="Proteomes" id="UP000054653"/>
    </source>
</evidence>
<dbReference type="PANTHER" id="PTHR10962">
    <property type="entry name" value="INTEGRAL TRANSMEMBRANE PROTEIN 2"/>
    <property type="match status" value="1"/>
</dbReference>
<dbReference type="InterPro" id="IPR007084">
    <property type="entry name" value="BRICHOS_dom"/>
</dbReference>
<dbReference type="EMBL" id="JYDI01000002">
    <property type="protein sequence ID" value="KRY61086.1"/>
    <property type="molecule type" value="Genomic_DNA"/>
</dbReference>
<dbReference type="InterPro" id="IPR040145">
    <property type="entry name" value="ITM2"/>
</dbReference>
<keyword evidence="7" id="KW-1015">Disulfide bond</keyword>
<keyword evidence="8" id="KW-0325">Glycoprotein</keyword>
<keyword evidence="5 9" id="KW-1133">Transmembrane helix</keyword>
<dbReference type="GO" id="GO:0005794">
    <property type="term" value="C:Golgi apparatus"/>
    <property type="evidence" value="ECO:0007669"/>
    <property type="project" value="TreeGrafter"/>
</dbReference>
<keyword evidence="12" id="KW-1185">Reference proteome</keyword>
<dbReference type="AlphaFoldDB" id="A0A0V1DHK4"/>
<evidence type="ECO:0000256" key="9">
    <source>
        <dbReference type="RuleBase" id="RU367061"/>
    </source>
</evidence>
<gene>
    <name evidence="11" type="primary">ITM2B</name>
    <name evidence="11" type="ORF">T03_14477</name>
</gene>
<dbReference type="PROSITE" id="PS50869">
    <property type="entry name" value="BRICHOS"/>
    <property type="match status" value="1"/>
</dbReference>